<evidence type="ECO:0000313" key="4">
    <source>
        <dbReference type="Proteomes" id="UP000006755"/>
    </source>
</evidence>
<dbReference type="InterPro" id="IPR003033">
    <property type="entry name" value="SCP2_sterol-bd_dom"/>
</dbReference>
<name>K2KES8_9GAMM</name>
<comment type="function">
    <text evidence="1">Required for ubiquinone (coenzyme Q) biosynthesis. Binds hydrophobic ubiquinone biosynthetic intermediates via its SCP2 domain and is essential for the stability of the Ubi complex. May constitute a docking platform where Ubi enzymes assemble and access their SCP2-bound polyprenyl substrates.</text>
</comment>
<evidence type="ECO:0000256" key="1">
    <source>
        <dbReference type="HAMAP-Rule" id="MF_02215"/>
    </source>
</evidence>
<dbReference type="EMBL" id="AMRI01000006">
    <property type="protein sequence ID" value="EKE75855.1"/>
    <property type="molecule type" value="Genomic_DNA"/>
</dbReference>
<evidence type="ECO:0000259" key="2">
    <source>
        <dbReference type="Pfam" id="PF02036"/>
    </source>
</evidence>
<dbReference type="STRING" id="745411.B3C1_05332"/>
<comment type="pathway">
    <text evidence="1">Cofactor biosynthesis; ubiquinone biosynthesis.</text>
</comment>
<protein>
    <recommendedName>
        <fullName evidence="1">Ubiquinone biosynthesis accessory factor UbiJ</fullName>
    </recommendedName>
</protein>
<dbReference type="AlphaFoldDB" id="K2KES8"/>
<proteinExistence type="inferred from homology"/>
<dbReference type="SUPFAM" id="SSF55718">
    <property type="entry name" value="SCP-like"/>
    <property type="match status" value="1"/>
</dbReference>
<keyword evidence="1" id="KW-0831">Ubiquinone biosynthesis</keyword>
<reference evidence="3 4" key="1">
    <citation type="journal article" date="2012" name="J. Bacteriol.">
        <title>Genome Sequence of Gallaecimonas xiamenensis Type Strain 3-C-1.</title>
        <authorList>
            <person name="Lai Q."/>
            <person name="Wang L."/>
            <person name="Wang W."/>
            <person name="Shao Z."/>
        </authorList>
    </citation>
    <scope>NUCLEOTIDE SEQUENCE [LARGE SCALE GENOMIC DNA]</scope>
    <source>
        <strain evidence="3 4">3-C-1</strain>
    </source>
</reference>
<dbReference type="UniPathway" id="UPA00232"/>
<dbReference type="InterPro" id="IPR038989">
    <property type="entry name" value="UbiJ"/>
</dbReference>
<accession>K2KES8</accession>
<dbReference type="OrthoDB" id="5801225at2"/>
<dbReference type="RefSeq" id="WP_008483422.1">
    <property type="nucleotide sequence ID" value="NZ_AMRI01000006.1"/>
</dbReference>
<feature type="domain" description="SCP2" evidence="2">
    <location>
        <begin position="16"/>
        <end position="111"/>
    </location>
</feature>
<comment type="subcellular location">
    <subcellularLocation>
        <location evidence="1">Cytoplasm</location>
    </subcellularLocation>
</comment>
<keyword evidence="1" id="KW-0963">Cytoplasm</keyword>
<dbReference type="GO" id="GO:0006744">
    <property type="term" value="P:ubiquinone biosynthetic process"/>
    <property type="evidence" value="ECO:0007669"/>
    <property type="project" value="UniProtKB-UniRule"/>
</dbReference>
<organism evidence="3 4">
    <name type="scientific">Gallaecimonas xiamenensis 3-C-1</name>
    <dbReference type="NCBI Taxonomy" id="745411"/>
    <lineage>
        <taxon>Bacteria</taxon>
        <taxon>Pseudomonadati</taxon>
        <taxon>Pseudomonadota</taxon>
        <taxon>Gammaproteobacteria</taxon>
        <taxon>Enterobacterales</taxon>
        <taxon>Gallaecimonadaceae</taxon>
        <taxon>Gallaecimonas</taxon>
    </lineage>
</organism>
<dbReference type="Pfam" id="PF02036">
    <property type="entry name" value="SCP2"/>
    <property type="match status" value="1"/>
</dbReference>
<dbReference type="PANTHER" id="PTHR38693:SF1">
    <property type="entry name" value="UBIQUINONE BIOSYNTHESIS ACCESSORY FACTOR UBIJ"/>
    <property type="match status" value="1"/>
</dbReference>
<dbReference type="Proteomes" id="UP000006755">
    <property type="component" value="Unassembled WGS sequence"/>
</dbReference>
<comment type="caution">
    <text evidence="3">The sequence shown here is derived from an EMBL/GenBank/DDBJ whole genome shotgun (WGS) entry which is preliminary data.</text>
</comment>
<dbReference type="GO" id="GO:0005737">
    <property type="term" value="C:cytoplasm"/>
    <property type="evidence" value="ECO:0007669"/>
    <property type="project" value="UniProtKB-SubCell"/>
</dbReference>
<evidence type="ECO:0000313" key="3">
    <source>
        <dbReference type="EMBL" id="EKE75855.1"/>
    </source>
</evidence>
<dbReference type="HAMAP" id="MF_02215">
    <property type="entry name" value="UbiJ"/>
    <property type="match status" value="1"/>
</dbReference>
<keyword evidence="4" id="KW-1185">Reference proteome</keyword>
<dbReference type="PANTHER" id="PTHR38693">
    <property type="entry name" value="UBIQUINONE BIOSYNTHESIS PROTEIN UBIJ"/>
    <property type="match status" value="1"/>
</dbReference>
<gene>
    <name evidence="1" type="primary">ubiJ</name>
    <name evidence="3" type="ORF">B3C1_05332</name>
</gene>
<dbReference type="eggNOG" id="COG3165">
    <property type="taxonomic scope" value="Bacteria"/>
</dbReference>
<dbReference type="InterPro" id="IPR036527">
    <property type="entry name" value="SCP2_sterol-bd_dom_sf"/>
</dbReference>
<sequence>MPFKQLLQAVTETGANKLLALDDASRRRLGRLKGKAIKVQLTDIDLQLGFVVTEAGLLVTGDLAEADATLALPVSALGELKDSANLPRALKEGRLDLSGDPMLLKQFSELFAKLDIDWEGELARYLGDVPAHLLLSTGARLQKRLAASLARFGQWGAEQLTEESRLTPNALEQRAFFDAVDDLKSDLARLERRLEALERQ</sequence>
<comment type="similarity">
    <text evidence="1">Belongs to the UbiJ family.</text>
</comment>